<dbReference type="AlphaFoldDB" id="A0A432WEI1"/>
<evidence type="ECO:0000256" key="4">
    <source>
        <dbReference type="ARBA" id="ARBA00023163"/>
    </source>
</evidence>
<dbReference type="InterPro" id="IPR000847">
    <property type="entry name" value="LysR_HTH_N"/>
</dbReference>
<protein>
    <submittedName>
        <fullName evidence="6">LysR family transcriptional regulator</fullName>
    </submittedName>
</protein>
<dbReference type="CDD" id="cd08473">
    <property type="entry name" value="PBP2_CrgA_like_4"/>
    <property type="match status" value="1"/>
</dbReference>
<keyword evidence="7" id="KW-1185">Reference proteome</keyword>
<keyword evidence="3" id="KW-0238">DNA-binding</keyword>
<name>A0A432WEI1_9GAMM</name>
<evidence type="ECO:0000256" key="2">
    <source>
        <dbReference type="ARBA" id="ARBA00023015"/>
    </source>
</evidence>
<dbReference type="SUPFAM" id="SSF46785">
    <property type="entry name" value="Winged helix' DNA-binding domain"/>
    <property type="match status" value="1"/>
</dbReference>
<proteinExistence type="inferred from homology"/>
<dbReference type="InterPro" id="IPR036390">
    <property type="entry name" value="WH_DNA-bd_sf"/>
</dbReference>
<dbReference type="PROSITE" id="PS50931">
    <property type="entry name" value="HTH_LYSR"/>
    <property type="match status" value="1"/>
</dbReference>
<dbReference type="FunFam" id="1.10.10.10:FF:000001">
    <property type="entry name" value="LysR family transcriptional regulator"/>
    <property type="match status" value="1"/>
</dbReference>
<reference evidence="6 7" key="1">
    <citation type="journal article" date="2011" name="Front. Microbiol.">
        <title>Genomic signatures of strain selection and enhancement in Bacillus atrophaeus var. globigii, a historical biowarfare simulant.</title>
        <authorList>
            <person name="Gibbons H.S."/>
            <person name="Broomall S.M."/>
            <person name="McNew L.A."/>
            <person name="Daligault H."/>
            <person name="Chapman C."/>
            <person name="Bruce D."/>
            <person name="Karavis M."/>
            <person name="Krepps M."/>
            <person name="McGregor P.A."/>
            <person name="Hong C."/>
            <person name="Park K.H."/>
            <person name="Akmal A."/>
            <person name="Feldman A."/>
            <person name="Lin J.S."/>
            <person name="Chang W.E."/>
            <person name="Higgs B.W."/>
            <person name="Demirev P."/>
            <person name="Lindquist J."/>
            <person name="Liem A."/>
            <person name="Fochler E."/>
            <person name="Read T.D."/>
            <person name="Tapia R."/>
            <person name="Johnson S."/>
            <person name="Bishop-Lilly K.A."/>
            <person name="Detter C."/>
            <person name="Han C."/>
            <person name="Sozhamannan S."/>
            <person name="Rosenzweig C.N."/>
            <person name="Skowronski E.W."/>
        </authorList>
    </citation>
    <scope>NUCLEOTIDE SEQUENCE [LARGE SCALE GENOMIC DNA]</scope>
    <source>
        <strain evidence="6 7">Y4G10-17</strain>
    </source>
</reference>
<dbReference type="GO" id="GO:0006351">
    <property type="term" value="P:DNA-templated transcription"/>
    <property type="evidence" value="ECO:0007669"/>
    <property type="project" value="TreeGrafter"/>
</dbReference>
<dbReference type="EMBL" id="PIPO01000005">
    <property type="protein sequence ID" value="RUO31303.1"/>
    <property type="molecule type" value="Genomic_DNA"/>
</dbReference>
<comment type="similarity">
    <text evidence="1">Belongs to the LysR transcriptional regulatory family.</text>
</comment>
<dbReference type="InterPro" id="IPR036388">
    <property type="entry name" value="WH-like_DNA-bd_sf"/>
</dbReference>
<dbReference type="PANTHER" id="PTHR30537:SF31">
    <property type="entry name" value="TRANSCRIPTIONAL REGULATOR, LYSR FAMILY"/>
    <property type="match status" value="1"/>
</dbReference>
<organism evidence="6 7">
    <name type="scientific">Aliidiomarina soli</name>
    <dbReference type="NCBI Taxonomy" id="1928574"/>
    <lineage>
        <taxon>Bacteria</taxon>
        <taxon>Pseudomonadati</taxon>
        <taxon>Pseudomonadota</taxon>
        <taxon>Gammaproteobacteria</taxon>
        <taxon>Alteromonadales</taxon>
        <taxon>Idiomarinaceae</taxon>
        <taxon>Aliidiomarina</taxon>
    </lineage>
</organism>
<dbReference type="GO" id="GO:0043565">
    <property type="term" value="F:sequence-specific DNA binding"/>
    <property type="evidence" value="ECO:0007669"/>
    <property type="project" value="TreeGrafter"/>
</dbReference>
<evidence type="ECO:0000256" key="1">
    <source>
        <dbReference type="ARBA" id="ARBA00009437"/>
    </source>
</evidence>
<dbReference type="SUPFAM" id="SSF53850">
    <property type="entry name" value="Periplasmic binding protein-like II"/>
    <property type="match status" value="1"/>
</dbReference>
<dbReference type="Pfam" id="PF03466">
    <property type="entry name" value="LysR_substrate"/>
    <property type="match status" value="1"/>
</dbReference>
<dbReference type="Gene3D" id="1.10.10.10">
    <property type="entry name" value="Winged helix-like DNA-binding domain superfamily/Winged helix DNA-binding domain"/>
    <property type="match status" value="1"/>
</dbReference>
<evidence type="ECO:0000313" key="6">
    <source>
        <dbReference type="EMBL" id="RUO31303.1"/>
    </source>
</evidence>
<dbReference type="Gene3D" id="3.40.190.290">
    <property type="match status" value="1"/>
</dbReference>
<accession>A0A432WEI1</accession>
<gene>
    <name evidence="6" type="ORF">CWE14_11315</name>
</gene>
<evidence type="ECO:0000256" key="3">
    <source>
        <dbReference type="ARBA" id="ARBA00023125"/>
    </source>
</evidence>
<dbReference type="GO" id="GO:0003700">
    <property type="term" value="F:DNA-binding transcription factor activity"/>
    <property type="evidence" value="ECO:0007669"/>
    <property type="project" value="InterPro"/>
</dbReference>
<keyword evidence="4" id="KW-0804">Transcription</keyword>
<dbReference type="InterPro" id="IPR058163">
    <property type="entry name" value="LysR-type_TF_proteobact-type"/>
</dbReference>
<dbReference type="NCBIfam" id="NF011573">
    <property type="entry name" value="PRK14997.1"/>
    <property type="match status" value="1"/>
</dbReference>
<feature type="domain" description="HTH lysR-type" evidence="5">
    <location>
        <begin position="1"/>
        <end position="59"/>
    </location>
</feature>
<dbReference type="PANTHER" id="PTHR30537">
    <property type="entry name" value="HTH-TYPE TRANSCRIPTIONAL REGULATOR"/>
    <property type="match status" value="1"/>
</dbReference>
<evidence type="ECO:0000259" key="5">
    <source>
        <dbReference type="PROSITE" id="PS50931"/>
    </source>
</evidence>
<evidence type="ECO:0000313" key="7">
    <source>
        <dbReference type="Proteomes" id="UP000287823"/>
    </source>
</evidence>
<sequence length="301" mass="33898">MHDLNDLYYFSKVVEHRGFAPAGRALNIAKSRLSRRVRQLEDELGVSLLARSSRAFVISEVGEQFYQHCRAMLIEAEAAIETVAAMQSEPCGTIKLSCPIGLLNFHVGDLLADFMLAYPKVTVELDATNRRVDVLGEGYDMAIRVRPFPLEDSDLVLKVLSQREQCLVASPGLRERYGEALSPLDLVKYPALARDMPNENHAWKLEDEHHNQTTITFKPRYLTTDMLALKQAALKGVGIVQLPSLMLDGDLAQGRLVQLLPGWRPRTEVIHAVFLSRRGMLPSVRALIDFLAARYDEMEER</sequence>
<comment type="caution">
    <text evidence="6">The sequence shown here is derived from an EMBL/GenBank/DDBJ whole genome shotgun (WGS) entry which is preliminary data.</text>
</comment>
<dbReference type="Proteomes" id="UP000287823">
    <property type="component" value="Unassembled WGS sequence"/>
</dbReference>
<dbReference type="InterPro" id="IPR005119">
    <property type="entry name" value="LysR_subst-bd"/>
</dbReference>
<keyword evidence="2" id="KW-0805">Transcription regulation</keyword>
<dbReference type="Pfam" id="PF00126">
    <property type="entry name" value="HTH_1"/>
    <property type="match status" value="1"/>
</dbReference>